<gene>
    <name evidence="9" type="ORF">QFI96_019430</name>
</gene>
<dbReference type="Pfam" id="PF00990">
    <property type="entry name" value="GGDEF"/>
    <property type="match status" value="1"/>
</dbReference>
<dbReference type="Pfam" id="PF21118">
    <property type="entry name" value="DosC_2nd"/>
    <property type="match status" value="1"/>
</dbReference>
<dbReference type="InterPro" id="IPR029787">
    <property type="entry name" value="Nucleotide_cyclase"/>
</dbReference>
<reference evidence="9 10" key="1">
    <citation type="submission" date="2024-04" db="EMBL/GenBank/DDBJ databases">
        <title>Two novel Raoultella species associated with bleeding cankers of broadleaf hosts, Raoultella scottia sp. nov. and Raoultella lignicola sp. nov.</title>
        <authorList>
            <person name="Brady C.L."/>
        </authorList>
    </citation>
    <scope>NUCLEOTIDE SEQUENCE [LARGE SCALE GENOMIC DNA]</scope>
    <source>
        <strain evidence="9 10">TW_WC1a.1</strain>
    </source>
</reference>
<comment type="caution">
    <text evidence="9">The sequence shown here is derived from an EMBL/GenBank/DDBJ whole genome shotgun (WGS) entry which is preliminary data.</text>
</comment>
<dbReference type="PROSITE" id="PS50887">
    <property type="entry name" value="GGDEF"/>
    <property type="match status" value="1"/>
</dbReference>
<protein>
    <recommendedName>
        <fullName evidence="4">Diguanylate cyclase DosC</fullName>
        <ecNumber evidence="3">2.7.7.65</ecNumber>
    </recommendedName>
    <alternativeName>
        <fullName evidence="6">Direct oxygen-sensing cyclase</fullName>
    </alternativeName>
</protein>
<dbReference type="PANTHER" id="PTHR45138:SF9">
    <property type="entry name" value="DIGUANYLATE CYCLASE DGCM-RELATED"/>
    <property type="match status" value="1"/>
</dbReference>
<name>A0ABU9FBS7_9ENTR</name>
<proteinExistence type="predicted"/>
<dbReference type="Gene3D" id="1.10.490.10">
    <property type="entry name" value="Globins"/>
    <property type="match status" value="1"/>
</dbReference>
<dbReference type="CDD" id="cd01949">
    <property type="entry name" value="GGDEF"/>
    <property type="match status" value="1"/>
</dbReference>
<dbReference type="NCBIfam" id="TIGR00254">
    <property type="entry name" value="GGDEF"/>
    <property type="match status" value="1"/>
</dbReference>
<feature type="domain" description="GGDEF" evidence="8">
    <location>
        <begin position="334"/>
        <end position="467"/>
    </location>
</feature>
<dbReference type="Proteomes" id="UP001312893">
    <property type="component" value="Unassembled WGS sequence"/>
</dbReference>
<dbReference type="SMART" id="SM00267">
    <property type="entry name" value="GGDEF"/>
    <property type="match status" value="1"/>
</dbReference>
<evidence type="ECO:0000256" key="2">
    <source>
        <dbReference type="ARBA" id="ARBA00004665"/>
    </source>
</evidence>
<dbReference type="InterPro" id="IPR000160">
    <property type="entry name" value="GGDEF_dom"/>
</dbReference>
<comment type="pathway">
    <text evidence="2">Purine metabolism; 3',5'-cyclic di-GMP biosynthesis.</text>
</comment>
<dbReference type="EC" id="2.7.7.65" evidence="3"/>
<evidence type="ECO:0000256" key="5">
    <source>
        <dbReference type="ARBA" id="ARBA00023134"/>
    </source>
</evidence>
<evidence type="ECO:0000313" key="9">
    <source>
        <dbReference type="EMBL" id="MEL0553865.1"/>
    </source>
</evidence>
<keyword evidence="5" id="KW-0342">GTP-binding</keyword>
<evidence type="ECO:0000256" key="3">
    <source>
        <dbReference type="ARBA" id="ARBA00012528"/>
    </source>
</evidence>
<evidence type="ECO:0000256" key="6">
    <source>
        <dbReference type="ARBA" id="ARBA00029839"/>
    </source>
</evidence>
<dbReference type="InterPro" id="IPR044398">
    <property type="entry name" value="Globin-sensor_dom"/>
</dbReference>
<dbReference type="Gene3D" id="3.30.70.270">
    <property type="match status" value="1"/>
</dbReference>
<evidence type="ECO:0000256" key="1">
    <source>
        <dbReference type="ARBA" id="ARBA00001946"/>
    </source>
</evidence>
<evidence type="ECO:0000256" key="7">
    <source>
        <dbReference type="ARBA" id="ARBA00034247"/>
    </source>
</evidence>
<accession>A0ABU9FBS7</accession>
<dbReference type="RefSeq" id="WP_123755146.1">
    <property type="nucleotide sequence ID" value="NZ_JARXNK020000105.1"/>
</dbReference>
<keyword evidence="5" id="KW-0547">Nucleotide-binding</keyword>
<evidence type="ECO:0000313" key="10">
    <source>
        <dbReference type="Proteomes" id="UP001312893"/>
    </source>
</evidence>
<keyword evidence="10" id="KW-1185">Reference proteome</keyword>
<dbReference type="SUPFAM" id="SSF46458">
    <property type="entry name" value="Globin-like"/>
    <property type="match status" value="1"/>
</dbReference>
<dbReference type="InterPro" id="IPR009050">
    <property type="entry name" value="Globin-like_sf"/>
</dbReference>
<comment type="cofactor">
    <cofactor evidence="1">
        <name>Mg(2+)</name>
        <dbReference type="ChEBI" id="CHEBI:18420"/>
    </cofactor>
</comment>
<dbReference type="InterPro" id="IPR012292">
    <property type="entry name" value="Globin/Proto"/>
</dbReference>
<evidence type="ECO:0000256" key="4">
    <source>
        <dbReference type="ARBA" id="ARBA00015125"/>
    </source>
</evidence>
<dbReference type="Pfam" id="PF11563">
    <property type="entry name" value="Protoglobin"/>
    <property type="match status" value="1"/>
</dbReference>
<dbReference type="InterPro" id="IPR043128">
    <property type="entry name" value="Rev_trsase/Diguanyl_cyclase"/>
</dbReference>
<organism evidence="9 10">
    <name type="scientific">Raoultella lignicola</name>
    <dbReference type="NCBI Taxonomy" id="3040939"/>
    <lineage>
        <taxon>Bacteria</taxon>
        <taxon>Pseudomonadati</taxon>
        <taxon>Pseudomonadota</taxon>
        <taxon>Gammaproteobacteria</taxon>
        <taxon>Enterobacterales</taxon>
        <taxon>Enterobacteriaceae</taxon>
        <taxon>Klebsiella/Raoultella group</taxon>
        <taxon>Raoultella</taxon>
    </lineage>
</organism>
<dbReference type="SUPFAM" id="SSF55073">
    <property type="entry name" value="Nucleotide cyclase"/>
    <property type="match status" value="1"/>
</dbReference>
<sequence length="467" mass="53278">MKSTLIEALSGFMRYSEQIVTEWIELSTQISESVFVKLQSIADEKAAELAEQFYSIMLEDPYAEKFLSSEMVQTRLRHSMRTWIINALTLKGDALLAFAGQQFTIGNIHSRVGIPASLVLKGMRIITRSMLQYIQSLSLDSHLNTLMQQYVSVSIQIASELMTYAYENYQFSEAKNEESYRLHNLIANLELEKGKQQASLFNWENALIYALVSRTANIHSYLLSDSEFGLWFRHKCSQHFGKQPEIEQINLLIDAIDNMLIKGGEVAGNELDSIQSLLSDIRSKTMTINNLFTSLFEEANRLESGKDVLTNLLNRRYLSTVLKYEVKLAMDNEHALSVVMLDVDHFKKINDTWGHSTGDDVLRHIAGILADNTRASDYVFRYGGEEFMIVYLEVRRDQTLSLVEKIRQTIEASPFVTQEGENVALSASFGVSYYRGHPDYQKMVDEADKALYEAKHLGRNRAVEFSD</sequence>
<dbReference type="EMBL" id="JARXNK020000105">
    <property type="protein sequence ID" value="MEL0553865.1"/>
    <property type="molecule type" value="Genomic_DNA"/>
</dbReference>
<dbReference type="PANTHER" id="PTHR45138">
    <property type="entry name" value="REGULATORY COMPONENTS OF SENSORY TRANSDUCTION SYSTEM"/>
    <property type="match status" value="1"/>
</dbReference>
<dbReference type="InterPro" id="IPR050469">
    <property type="entry name" value="Diguanylate_Cyclase"/>
</dbReference>
<dbReference type="InterPro" id="IPR048442">
    <property type="entry name" value="DosC_2nd"/>
</dbReference>
<evidence type="ECO:0000259" key="8">
    <source>
        <dbReference type="PROSITE" id="PS50887"/>
    </source>
</evidence>
<comment type="catalytic activity">
    <reaction evidence="7">
        <text>2 GTP = 3',3'-c-di-GMP + 2 diphosphate</text>
        <dbReference type="Rhea" id="RHEA:24898"/>
        <dbReference type="ChEBI" id="CHEBI:33019"/>
        <dbReference type="ChEBI" id="CHEBI:37565"/>
        <dbReference type="ChEBI" id="CHEBI:58805"/>
        <dbReference type="EC" id="2.7.7.65"/>
    </reaction>
</comment>